<dbReference type="NCBIfam" id="NF033550">
    <property type="entry name" value="transpos_ISL3"/>
    <property type="match status" value="1"/>
</dbReference>
<keyword evidence="3" id="KW-1185">Reference proteome</keyword>
<dbReference type="AlphaFoldDB" id="A0A4U2Y3A9"/>
<comment type="caution">
    <text evidence="2">The sequence shown here is derived from an EMBL/GenBank/DDBJ whole genome shotgun (WGS) entry which is preliminary data.</text>
</comment>
<feature type="domain" description="Transposase IS204/IS1001/IS1096/IS1165 DDE" evidence="1">
    <location>
        <begin position="170"/>
        <end position="398"/>
    </location>
</feature>
<dbReference type="InterPro" id="IPR047951">
    <property type="entry name" value="Transpos_ISL3"/>
</dbReference>
<dbReference type="Pfam" id="PF01610">
    <property type="entry name" value="DDE_Tnp_ISL3"/>
    <property type="match status" value="1"/>
</dbReference>
<dbReference type="EMBL" id="SZPU01000105">
    <property type="protein sequence ID" value="TKI53631.1"/>
    <property type="molecule type" value="Genomic_DNA"/>
</dbReference>
<reference evidence="2 3" key="1">
    <citation type="submission" date="2019-04" db="EMBL/GenBank/DDBJ databases">
        <title>Lysinibacillus genome sequencing.</title>
        <authorList>
            <person name="Dunlap C."/>
        </authorList>
    </citation>
    <scope>NUCLEOTIDE SEQUENCE [LARGE SCALE GENOMIC DNA]</scope>
    <source>
        <strain evidence="2 3">CCTCC AB 2010389</strain>
    </source>
</reference>
<name>A0A4U2Y3A9_9BACI</name>
<evidence type="ECO:0000313" key="2">
    <source>
        <dbReference type="EMBL" id="TKI53631.1"/>
    </source>
</evidence>
<dbReference type="Proteomes" id="UP000308744">
    <property type="component" value="Unassembled WGS sequence"/>
</dbReference>
<gene>
    <name evidence="2" type="ORF">FC756_23060</name>
</gene>
<dbReference type="PANTHER" id="PTHR33498:SF1">
    <property type="entry name" value="TRANSPOSASE FOR INSERTION SEQUENCE ELEMENT IS1557"/>
    <property type="match status" value="1"/>
</dbReference>
<sequence length="406" mass="46935">MKNENSRIVIVSRQTTRGVFALYSKFIKMLLPLPSFFEVSFPSDEEPNVFPVTIGAYSVPCPLCQGKTIRHAQTLRRFRHGYAWHLGLIWIEMVIPRHRCVACDLTFTYDFGLGIIQASSALFRKELVQRCHGRSIADVAREYELPYTTVGSWYYLYAPDQLVEETATAIYVDEFALRKGHNYATSVLNADTGRILAIVPHRNQDAITAVLQKVIGPIRAVVSDFAPAMANAIQTVYPTAIHVLDRFHLVQFFTEAQQRRRRYLGEAKKHHKSRFIDRCLARKPEQLTEEERGFIAQWYKEDLHTKHIYQALNHMRYVLKATTMTQAKRRLTEWFKQYQFHMCGAVSKIAKTLITREKALLDTIISPLSDGMMVGTNNKIKLIKRRGFGYRNEDRFFLGLRLETGH</sequence>
<evidence type="ECO:0000259" key="1">
    <source>
        <dbReference type="Pfam" id="PF01610"/>
    </source>
</evidence>
<proteinExistence type="predicted"/>
<protein>
    <submittedName>
        <fullName evidence="2">ISL3 family transposase</fullName>
    </submittedName>
</protein>
<evidence type="ECO:0000313" key="3">
    <source>
        <dbReference type="Proteomes" id="UP000308744"/>
    </source>
</evidence>
<dbReference type="InterPro" id="IPR002560">
    <property type="entry name" value="Transposase_DDE"/>
</dbReference>
<organism evidence="2 3">
    <name type="scientific">Lysinibacillus mangiferihumi</name>
    <dbReference type="NCBI Taxonomy" id="1130819"/>
    <lineage>
        <taxon>Bacteria</taxon>
        <taxon>Bacillati</taxon>
        <taxon>Bacillota</taxon>
        <taxon>Bacilli</taxon>
        <taxon>Bacillales</taxon>
        <taxon>Bacillaceae</taxon>
        <taxon>Lysinibacillus</taxon>
    </lineage>
</organism>
<accession>A0A4U2Y3A9</accession>
<dbReference type="PANTHER" id="PTHR33498">
    <property type="entry name" value="TRANSPOSASE FOR INSERTION SEQUENCE ELEMENT IS1557"/>
    <property type="match status" value="1"/>
</dbReference>